<feature type="region of interest" description="Disordered" evidence="1">
    <location>
        <begin position="350"/>
        <end position="371"/>
    </location>
</feature>
<accession>A0ABX8E7N0</accession>
<dbReference type="PANTHER" id="PTHR38733">
    <property type="entry name" value="PROTEIN MCRC"/>
    <property type="match status" value="1"/>
</dbReference>
<feature type="compositionally biased region" description="Basic and acidic residues" evidence="1">
    <location>
        <begin position="350"/>
        <end position="362"/>
    </location>
</feature>
<evidence type="ECO:0000313" key="2">
    <source>
        <dbReference type="EMBL" id="QVM85182.1"/>
    </source>
</evidence>
<protein>
    <submittedName>
        <fullName evidence="2">Calmodulin-binding protein</fullName>
    </submittedName>
</protein>
<dbReference type="Pfam" id="PF10117">
    <property type="entry name" value="McrBC"/>
    <property type="match status" value="1"/>
</dbReference>
<dbReference type="Proteomes" id="UP000677126">
    <property type="component" value="Chromosome"/>
</dbReference>
<reference evidence="2 3" key="1">
    <citation type="journal article" date="2021" name="Int. J. Syst. Evol. Microbiol.">
        <title>Novosphingobium decolorationis sp. nov., an aniline blue-decolourizing bacterium isolated from East Pacific sediment.</title>
        <authorList>
            <person name="Chen X."/>
            <person name="Dong B."/>
            <person name="Chen T."/>
            <person name="Ren N."/>
            <person name="Wang J."/>
            <person name="Xu Y."/>
            <person name="Yang J."/>
            <person name="Zhu S."/>
            <person name="Chen J."/>
        </authorList>
    </citation>
    <scope>NUCLEOTIDE SEQUENCE [LARGE SCALE GENOMIC DNA]</scope>
    <source>
        <strain evidence="2 3">502str22</strain>
    </source>
</reference>
<name>A0ABX8E7N0_9SPHN</name>
<evidence type="ECO:0000256" key="1">
    <source>
        <dbReference type="SAM" id="MobiDB-lite"/>
    </source>
</evidence>
<sequence>MRHLACPEWGRIAVAQKGAQGALSPREALALEQAARSHPLGGRDGCAILTHYRDHVKVGQLVGVLSAPGISLEILPKIDPASHLDNRSSLRARLVSLIDLAHDLRLAEGEAAAMARGAETLLDLFIRIFATRLATQARQGLPRHYLAREDDLRALRGQLHATRQFTVNAVRPDRLACRYDELDADIPLMQVMACAIVSLRRRTRTLSTARLLDELRYAFDDVTLLPPNRLPWQAITIERSNKRWESLLKVARMLLGQDWQGTGHKGSAPRGHSLLFPMNDLFEKAVATLLRRGLADAGYDVRTQDQSRYCLRENSRDLFQMRPDIVIRKNGRTVAIIDTKWKPLDADHLDRGHLDQNEHDAGGEPASLSGKGGVSQGDVYQMMAYGQVHDCAQLMLLYPARPGSGSRMLRSFTVHPDGERTLSIAAVDMAASPRASARALRDLIVQSLDRTRPSPRQRAA</sequence>
<evidence type="ECO:0000313" key="3">
    <source>
        <dbReference type="Proteomes" id="UP000677126"/>
    </source>
</evidence>
<dbReference type="EMBL" id="CP054856">
    <property type="protein sequence ID" value="QVM85182.1"/>
    <property type="molecule type" value="Genomic_DNA"/>
</dbReference>
<dbReference type="PANTHER" id="PTHR38733:SF1">
    <property type="entry name" value="TYPE IV METHYL-DIRECTED RESTRICTION ENZYME ECOKMCRBC"/>
    <property type="match status" value="1"/>
</dbReference>
<gene>
    <name evidence="2" type="ORF">HT578_17095</name>
</gene>
<keyword evidence="3" id="KW-1185">Reference proteome</keyword>
<proteinExistence type="predicted"/>
<organism evidence="2 3">
    <name type="scientific">Novosphingobium decolorationis</name>
    <dbReference type="NCBI Taxonomy" id="2698673"/>
    <lineage>
        <taxon>Bacteria</taxon>
        <taxon>Pseudomonadati</taxon>
        <taxon>Pseudomonadota</taxon>
        <taxon>Alphaproteobacteria</taxon>
        <taxon>Sphingomonadales</taxon>
        <taxon>Sphingomonadaceae</taxon>
        <taxon>Novosphingobium</taxon>
    </lineage>
</organism>
<dbReference type="RefSeq" id="WP_213500838.1">
    <property type="nucleotide sequence ID" value="NZ_CP054856.1"/>
</dbReference>
<dbReference type="InterPro" id="IPR019292">
    <property type="entry name" value="McrC"/>
</dbReference>